<protein>
    <submittedName>
        <fullName evidence="1">Uncharacterized protein</fullName>
    </submittedName>
</protein>
<organism evidence="1 2">
    <name type="scientific">Blastomonas marina</name>
    <dbReference type="NCBI Taxonomy" id="1867408"/>
    <lineage>
        <taxon>Bacteria</taxon>
        <taxon>Pseudomonadati</taxon>
        <taxon>Pseudomonadota</taxon>
        <taxon>Alphaproteobacteria</taxon>
        <taxon>Sphingomonadales</taxon>
        <taxon>Sphingomonadaceae</taxon>
        <taxon>Blastomonas</taxon>
    </lineage>
</organism>
<sequence length="63" mass="7130">MAMEGFFSRAFLKLHYMQEHPVLSLGPLRFSLFGKIQDQGQFAGNSIRSSSEITSEAFMLKES</sequence>
<evidence type="ECO:0000313" key="2">
    <source>
        <dbReference type="Proteomes" id="UP000603317"/>
    </source>
</evidence>
<accession>A0ABQ1FHK7</accession>
<dbReference type="EMBL" id="BMID01000026">
    <property type="protein sequence ID" value="GGA14162.1"/>
    <property type="molecule type" value="Genomic_DNA"/>
</dbReference>
<proteinExistence type="predicted"/>
<comment type="caution">
    <text evidence="1">The sequence shown here is derived from an EMBL/GenBank/DDBJ whole genome shotgun (WGS) entry which is preliminary data.</text>
</comment>
<keyword evidence="2" id="KW-1185">Reference proteome</keyword>
<dbReference type="Proteomes" id="UP000603317">
    <property type="component" value="Unassembled WGS sequence"/>
</dbReference>
<reference evidence="2" key="1">
    <citation type="journal article" date="2019" name="Int. J. Syst. Evol. Microbiol.">
        <title>The Global Catalogue of Microorganisms (GCM) 10K type strain sequencing project: providing services to taxonomists for standard genome sequencing and annotation.</title>
        <authorList>
            <consortium name="The Broad Institute Genomics Platform"/>
            <consortium name="The Broad Institute Genome Sequencing Center for Infectious Disease"/>
            <person name="Wu L."/>
            <person name="Ma J."/>
        </authorList>
    </citation>
    <scope>NUCLEOTIDE SEQUENCE [LARGE SCALE GENOMIC DNA]</scope>
    <source>
        <strain evidence="2">CGMCC 1.15297</strain>
    </source>
</reference>
<gene>
    <name evidence="1" type="ORF">GCM10010923_25230</name>
</gene>
<name>A0ABQ1FHK7_9SPHN</name>
<evidence type="ECO:0000313" key="1">
    <source>
        <dbReference type="EMBL" id="GGA14162.1"/>
    </source>
</evidence>